<feature type="region of interest" description="Disordered" evidence="2">
    <location>
        <begin position="1"/>
        <end position="21"/>
    </location>
</feature>
<proteinExistence type="predicted"/>
<keyword evidence="1" id="KW-0067">ATP-binding</keyword>
<dbReference type="PANTHER" id="PTHR11909">
    <property type="entry name" value="CASEIN KINASE-RELATED"/>
    <property type="match status" value="1"/>
</dbReference>
<dbReference type="GO" id="GO:0005524">
    <property type="term" value="F:ATP binding"/>
    <property type="evidence" value="ECO:0007669"/>
    <property type="project" value="UniProtKB-UniRule"/>
</dbReference>
<protein>
    <submittedName>
        <fullName evidence="4">Protein kinase domain-containing protein</fullName>
    </submittedName>
</protein>
<dbReference type="EnsemblMetazoa" id="CJA08933.1">
    <property type="protein sequence ID" value="CJA08933.1"/>
    <property type="gene ID" value="WBGene00128137"/>
</dbReference>
<dbReference type="InterPro" id="IPR000719">
    <property type="entry name" value="Prot_kinase_dom"/>
</dbReference>
<sequence>MTEERKTEKKEDKKETEEEDEAVEIKEGFELVTNKNTYIVGRLLGAGGFGAVFLMDTKDKNGQPVQYAMKVEKFDPKRRHSKLKMEIAILKKVQDSPHFTKMIDRGKKDECGGYFFIIMDLVGSSLDKLKRESRNGIFSFNTALGVGSQCLEAVEELHKNGYIHRDLKPPNYAIGLAPKRHLIYILDFGIARKFTNVKNELKTPREKVNFKGTIRYASLACHQSVELGPKDDCECVFYIIMEFLLIRGLPWRKTGRQTFGGKIQKRRFGRKGGQSFSRGSGEQWSWRKFSTTLYVLPTRIM</sequence>
<feature type="domain" description="Protein kinase" evidence="3">
    <location>
        <begin position="38"/>
        <end position="301"/>
    </location>
</feature>
<name>A0A8R1HQP4_CAEJA</name>
<keyword evidence="5" id="KW-1185">Reference proteome</keyword>
<dbReference type="SUPFAM" id="SSF56112">
    <property type="entry name" value="Protein kinase-like (PK-like)"/>
    <property type="match status" value="1"/>
</dbReference>
<evidence type="ECO:0000313" key="4">
    <source>
        <dbReference type="EnsemblMetazoa" id="CJA08933.1"/>
    </source>
</evidence>
<dbReference type="PROSITE" id="PS50011">
    <property type="entry name" value="PROTEIN_KINASE_DOM"/>
    <property type="match status" value="1"/>
</dbReference>
<feature type="binding site" evidence="1">
    <location>
        <position position="70"/>
    </location>
    <ligand>
        <name>ATP</name>
        <dbReference type="ChEBI" id="CHEBI:30616"/>
    </ligand>
</feature>
<dbReference type="Pfam" id="PF00069">
    <property type="entry name" value="Pkinase"/>
    <property type="match status" value="1"/>
</dbReference>
<accession>A0A8R1HQP4</accession>
<dbReference type="Proteomes" id="UP000005237">
    <property type="component" value="Unassembled WGS sequence"/>
</dbReference>
<evidence type="ECO:0000256" key="2">
    <source>
        <dbReference type="SAM" id="MobiDB-lite"/>
    </source>
</evidence>
<dbReference type="SMART" id="SM00220">
    <property type="entry name" value="S_TKc"/>
    <property type="match status" value="1"/>
</dbReference>
<reference evidence="5" key="1">
    <citation type="submission" date="2010-08" db="EMBL/GenBank/DDBJ databases">
        <authorList>
            <consortium name="Caenorhabditis japonica Sequencing Consortium"/>
            <person name="Wilson R.K."/>
        </authorList>
    </citation>
    <scope>NUCLEOTIDE SEQUENCE [LARGE SCALE GENOMIC DNA]</scope>
    <source>
        <strain evidence="5">DF5081</strain>
    </source>
</reference>
<reference evidence="4" key="2">
    <citation type="submission" date="2022-06" db="UniProtKB">
        <authorList>
            <consortium name="EnsemblMetazoa"/>
        </authorList>
    </citation>
    <scope>IDENTIFICATION</scope>
    <source>
        <strain evidence="4">DF5081</strain>
    </source>
</reference>
<dbReference type="InterPro" id="IPR011009">
    <property type="entry name" value="Kinase-like_dom_sf"/>
</dbReference>
<evidence type="ECO:0000256" key="1">
    <source>
        <dbReference type="PROSITE-ProRule" id="PRU10141"/>
    </source>
</evidence>
<dbReference type="AlphaFoldDB" id="A0A8R1HQP4"/>
<dbReference type="PROSITE" id="PS00107">
    <property type="entry name" value="PROTEIN_KINASE_ATP"/>
    <property type="match status" value="1"/>
</dbReference>
<feature type="compositionally biased region" description="Basic and acidic residues" evidence="2">
    <location>
        <begin position="1"/>
        <end position="16"/>
    </location>
</feature>
<evidence type="ECO:0000313" key="5">
    <source>
        <dbReference type="Proteomes" id="UP000005237"/>
    </source>
</evidence>
<organism evidence="4 5">
    <name type="scientific">Caenorhabditis japonica</name>
    <dbReference type="NCBI Taxonomy" id="281687"/>
    <lineage>
        <taxon>Eukaryota</taxon>
        <taxon>Metazoa</taxon>
        <taxon>Ecdysozoa</taxon>
        <taxon>Nematoda</taxon>
        <taxon>Chromadorea</taxon>
        <taxon>Rhabditida</taxon>
        <taxon>Rhabditina</taxon>
        <taxon>Rhabditomorpha</taxon>
        <taxon>Rhabditoidea</taxon>
        <taxon>Rhabditidae</taxon>
        <taxon>Peloderinae</taxon>
        <taxon>Caenorhabditis</taxon>
    </lineage>
</organism>
<dbReference type="GO" id="GO:0004672">
    <property type="term" value="F:protein kinase activity"/>
    <property type="evidence" value="ECO:0007669"/>
    <property type="project" value="InterPro"/>
</dbReference>
<keyword evidence="1" id="KW-0547">Nucleotide-binding</keyword>
<dbReference type="Gene3D" id="1.10.510.10">
    <property type="entry name" value="Transferase(Phosphotransferase) domain 1"/>
    <property type="match status" value="1"/>
</dbReference>
<dbReference type="InterPro" id="IPR017441">
    <property type="entry name" value="Protein_kinase_ATP_BS"/>
</dbReference>
<dbReference type="InterPro" id="IPR050235">
    <property type="entry name" value="CK1_Ser-Thr_kinase"/>
</dbReference>
<evidence type="ECO:0000259" key="3">
    <source>
        <dbReference type="PROSITE" id="PS50011"/>
    </source>
</evidence>